<keyword evidence="2" id="KW-1003">Cell membrane</keyword>
<dbReference type="Pfam" id="PF02687">
    <property type="entry name" value="FtsX"/>
    <property type="match status" value="2"/>
</dbReference>
<keyword evidence="3 6" id="KW-0812">Transmembrane</keyword>
<dbReference type="InterPro" id="IPR038766">
    <property type="entry name" value="Membrane_comp_ABC_pdt"/>
</dbReference>
<dbReference type="EMBL" id="PVTD01000002">
    <property type="protein sequence ID" value="PRY24924.1"/>
    <property type="molecule type" value="Genomic_DNA"/>
</dbReference>
<protein>
    <submittedName>
        <fullName evidence="8">Putative ABC transport system permease protein</fullName>
    </submittedName>
</protein>
<dbReference type="AlphaFoldDB" id="A0A2T0RUT6"/>
<dbReference type="InterPro" id="IPR003838">
    <property type="entry name" value="ABC3_permease_C"/>
</dbReference>
<dbReference type="GO" id="GO:0005886">
    <property type="term" value="C:plasma membrane"/>
    <property type="evidence" value="ECO:0007669"/>
    <property type="project" value="UniProtKB-SubCell"/>
</dbReference>
<comment type="caution">
    <text evidence="8">The sequence shown here is derived from an EMBL/GenBank/DDBJ whole genome shotgun (WGS) entry which is preliminary data.</text>
</comment>
<keyword evidence="4 6" id="KW-1133">Transmembrane helix</keyword>
<feature type="transmembrane region" description="Helical" evidence="6">
    <location>
        <begin position="265"/>
        <end position="288"/>
    </location>
</feature>
<evidence type="ECO:0000256" key="5">
    <source>
        <dbReference type="ARBA" id="ARBA00023136"/>
    </source>
</evidence>
<evidence type="ECO:0000256" key="6">
    <source>
        <dbReference type="SAM" id="Phobius"/>
    </source>
</evidence>
<feature type="domain" description="ABC3 transporter permease C-terminal" evidence="7">
    <location>
        <begin position="232"/>
        <end position="355"/>
    </location>
</feature>
<proteinExistence type="predicted"/>
<evidence type="ECO:0000259" key="7">
    <source>
        <dbReference type="Pfam" id="PF02687"/>
    </source>
</evidence>
<feature type="transmembrane region" description="Helical" evidence="6">
    <location>
        <begin position="447"/>
        <end position="467"/>
    </location>
</feature>
<comment type="subcellular location">
    <subcellularLocation>
        <location evidence="1">Cell membrane</location>
        <topology evidence="1">Multi-pass membrane protein</topology>
    </subcellularLocation>
</comment>
<dbReference type="PANTHER" id="PTHR30287:SF2">
    <property type="entry name" value="BLL1001 PROTEIN"/>
    <property type="match status" value="1"/>
</dbReference>
<evidence type="ECO:0000313" key="8">
    <source>
        <dbReference type="EMBL" id="PRY24924.1"/>
    </source>
</evidence>
<feature type="transmembrane region" description="Helical" evidence="6">
    <location>
        <begin position="230"/>
        <end position="253"/>
    </location>
</feature>
<dbReference type="RefSeq" id="WP_106203869.1">
    <property type="nucleotide sequence ID" value="NZ_PVTD01000002.1"/>
</dbReference>
<feature type="transmembrane region" description="Helical" evidence="6">
    <location>
        <begin position="764"/>
        <end position="784"/>
    </location>
</feature>
<gene>
    <name evidence="8" type="ORF">CLV78_10297</name>
</gene>
<accession>A0A2T0RUT6</accession>
<name>A0A2T0RUT6_9RHOB</name>
<evidence type="ECO:0000256" key="2">
    <source>
        <dbReference type="ARBA" id="ARBA00022475"/>
    </source>
</evidence>
<feature type="domain" description="ABC3 transporter permease C-terminal" evidence="7">
    <location>
        <begin position="673"/>
        <end position="792"/>
    </location>
</feature>
<reference evidence="8 9" key="1">
    <citation type="submission" date="2018-03" db="EMBL/GenBank/DDBJ databases">
        <title>Genomic Encyclopedia of Archaeal and Bacterial Type Strains, Phase II (KMG-II): from individual species to whole genera.</title>
        <authorList>
            <person name="Goeker M."/>
        </authorList>
    </citation>
    <scope>NUCLEOTIDE SEQUENCE [LARGE SCALE GENOMIC DNA]</scope>
    <source>
        <strain evidence="8 9">DSM 29328</strain>
    </source>
</reference>
<evidence type="ECO:0000256" key="3">
    <source>
        <dbReference type="ARBA" id="ARBA00022692"/>
    </source>
</evidence>
<dbReference type="OrthoDB" id="343744at2"/>
<feature type="transmembrane region" description="Helical" evidence="6">
    <location>
        <begin position="329"/>
        <end position="352"/>
    </location>
</feature>
<evidence type="ECO:0000256" key="1">
    <source>
        <dbReference type="ARBA" id="ARBA00004651"/>
    </source>
</evidence>
<organism evidence="8 9">
    <name type="scientific">Aliiruegeria haliotis</name>
    <dbReference type="NCBI Taxonomy" id="1280846"/>
    <lineage>
        <taxon>Bacteria</taxon>
        <taxon>Pseudomonadati</taxon>
        <taxon>Pseudomonadota</taxon>
        <taxon>Alphaproteobacteria</taxon>
        <taxon>Rhodobacterales</taxon>
        <taxon>Roseobacteraceae</taxon>
        <taxon>Aliiruegeria</taxon>
    </lineage>
</organism>
<evidence type="ECO:0000313" key="9">
    <source>
        <dbReference type="Proteomes" id="UP000239480"/>
    </source>
</evidence>
<feature type="transmembrane region" description="Helical" evidence="6">
    <location>
        <begin position="373"/>
        <end position="395"/>
    </location>
</feature>
<feature type="transmembrane region" description="Helical" evidence="6">
    <location>
        <begin position="722"/>
        <end position="744"/>
    </location>
</feature>
<dbReference type="Proteomes" id="UP000239480">
    <property type="component" value="Unassembled WGS sequence"/>
</dbReference>
<keyword evidence="9" id="KW-1185">Reference proteome</keyword>
<feature type="transmembrane region" description="Helical" evidence="6">
    <location>
        <begin position="401"/>
        <end position="426"/>
    </location>
</feature>
<feature type="transmembrane region" description="Helical" evidence="6">
    <location>
        <begin position="667"/>
        <end position="692"/>
    </location>
</feature>
<sequence length="803" mass="85005">MRRAALQALLSHWRRQPLQLLTLLAGLALATALWSAVQAINAEARRSYAQAASVLDRGTLANLTAPGGTIATDTYAALRRAGWKVSPVIEGRIVRGGQRVAIVGLEPLTAPQGALPETVGPAVPPQEMFSHPGVGFAAPQTVAALADLPDSHDLPRLVAAASMPPGQILTDIAVAGRLLDLKGSMHRLIVLPEQPATRRPLEDVAPDLTLTPPRDGGDLARLTDSFHLNLTAFGLLSFAVGLFIVHGAVGLAFEQRRQVFRTLRALGLPLGTLLGMLLAELLILALIAGSFGVTAGYLIAGALLPDVAATLRGLYGASVPGSLTFDPGWAVSGLGIALLGTLVAAANGLLAVRRMPLLASAQPRAWATLSGRAVRRQAVAGAVLATLGALAPLLADGLVAGFVLMGGLLLGAALALPFFLTTVLGICAGRARSATWEWFWADTRQQLPGLSLALMALLLALATNIGVTTMVSSFRLTFTGWLDQRLVSQLYVTARNEADGEALRAWLTPRAEAVLPIWSLELPLNGTVGEVYGIIDHPIYAEKWPLLAKVPDAWDRLASGTGVLVNEQLARREEVSLGDPLSIGEDWTLPVVAIYSDYGNPLGQAITGLDPLQAGHPELPRLRHGVLTDDPDGLLTALREDFGLPDANMTHQANLKAFSMQVFERTFAVTAALNVLTLAVAAFAILTSLLTLSAMRLPQLAPVWALGLTRSHLARMEVVRSLALAALTFVLALPTGLLLAWALLAVVNVEAFGWRLPMFLFPAQWLALFALALLAALIAAALPVRRLARTAPAQFLKVFADER</sequence>
<dbReference type="PANTHER" id="PTHR30287">
    <property type="entry name" value="MEMBRANE COMPONENT OF PREDICTED ABC SUPERFAMILY METABOLITE UPTAKE TRANSPORTER"/>
    <property type="match status" value="1"/>
</dbReference>
<keyword evidence="5 6" id="KW-0472">Membrane</keyword>
<evidence type="ECO:0000256" key="4">
    <source>
        <dbReference type="ARBA" id="ARBA00022989"/>
    </source>
</evidence>